<feature type="transmembrane region" description="Helical" evidence="8">
    <location>
        <begin position="331"/>
        <end position="354"/>
    </location>
</feature>
<reference evidence="9 11" key="2">
    <citation type="submission" date="2018-11" db="EMBL/GenBank/DDBJ databases">
        <authorList>
            <consortium name="Pathogen Informatics"/>
        </authorList>
    </citation>
    <scope>NUCLEOTIDE SEQUENCE [LARGE SCALE GENOMIC DNA]</scope>
</reference>
<keyword evidence="5" id="KW-0129">CBS domain</keyword>
<sequence length="537" mass="60442">MAIAENMKESDFLLSDFYLFINWNCGLQFRQIISHLNFPLYCNIDEKRAEERVRFVMANAPFRFRHPSGCLQEDFETRKINSVTGLERLASQTQLDALFRRRRREELERLIEEQRRVQLEIQEEIALSSHYESLDYEIVENELYRTQEKEPGHQRRLFRQSVNRWVVCFFIGLFTALVAAMVDILIHYSNTVKFQLIIKHLSKNCENAGQNGKCFLKVEAAWICYNCMLVAVSAFLVLYISPVAAGSGIPQVKCFLNGIQIPGVVRLKTLIAKAFGVACTVGGGLSAGKEGPMIHSGSIIAAGISQGRCMSFPVDFHIFEEFRSDREKRDFVSAGAAAGVAAAFGAPIGGVLFSLEEGASFWNQNLTWRMFFAAMISSFTLNLSLSIFNGVGGFLSWNGLANFGVFTNINYNVWEIPIFLLIGVLGGLTGALFNCINLKLSKFRKRYLANNFSKFFECILVASFSACVGFTTLRLVDDCQPMGINPKLTAVNRLWCPEGQYSAVANLLFQSPEQSVKSLFHSPVRKCLLLYLFICII</sequence>
<dbReference type="PRINTS" id="PR00762">
    <property type="entry name" value="CLCHANNEL"/>
</dbReference>
<feature type="transmembrane region" description="Helical" evidence="8">
    <location>
        <begin position="220"/>
        <end position="240"/>
    </location>
</feature>
<dbReference type="Proteomes" id="UP000274756">
    <property type="component" value="Unassembled WGS sequence"/>
</dbReference>
<feature type="transmembrane region" description="Helical" evidence="8">
    <location>
        <begin position="366"/>
        <end position="385"/>
    </location>
</feature>
<dbReference type="AlphaFoldDB" id="A0A0N4ULP6"/>
<reference evidence="12" key="1">
    <citation type="submission" date="2016-04" db="UniProtKB">
        <authorList>
            <consortium name="WormBaseParasite"/>
        </authorList>
    </citation>
    <scope>IDENTIFICATION</scope>
</reference>
<accession>A0A0N4ULP6</accession>
<dbReference type="Proteomes" id="UP000038040">
    <property type="component" value="Unplaced"/>
</dbReference>
<feature type="transmembrane region" description="Helical" evidence="8">
    <location>
        <begin position="165"/>
        <end position="186"/>
    </location>
</feature>
<evidence type="ECO:0000313" key="11">
    <source>
        <dbReference type="Proteomes" id="UP000274756"/>
    </source>
</evidence>
<evidence type="ECO:0000256" key="5">
    <source>
        <dbReference type="ARBA" id="ARBA00023122"/>
    </source>
</evidence>
<keyword evidence="6 8" id="KW-0472">Membrane</keyword>
<dbReference type="InterPro" id="IPR051280">
    <property type="entry name" value="Cl-channel/antiporter"/>
</dbReference>
<dbReference type="Gene3D" id="1.10.3080.10">
    <property type="entry name" value="Clc chloride channel"/>
    <property type="match status" value="1"/>
</dbReference>
<evidence type="ECO:0000256" key="7">
    <source>
        <dbReference type="SAM" id="Coils"/>
    </source>
</evidence>
<name>A0A0N4ULP6_DRAME</name>
<keyword evidence="4 8" id="KW-1133">Transmembrane helix</keyword>
<evidence type="ECO:0000256" key="1">
    <source>
        <dbReference type="ARBA" id="ARBA00004141"/>
    </source>
</evidence>
<dbReference type="SUPFAM" id="SSF81340">
    <property type="entry name" value="Clc chloride channel"/>
    <property type="match status" value="1"/>
</dbReference>
<feature type="transmembrane region" description="Helical" evidence="8">
    <location>
        <begin position="455"/>
        <end position="476"/>
    </location>
</feature>
<evidence type="ECO:0000313" key="10">
    <source>
        <dbReference type="Proteomes" id="UP000038040"/>
    </source>
</evidence>
<dbReference type="GO" id="GO:0005765">
    <property type="term" value="C:lysosomal membrane"/>
    <property type="evidence" value="ECO:0007669"/>
    <property type="project" value="TreeGrafter"/>
</dbReference>
<evidence type="ECO:0000313" key="12">
    <source>
        <dbReference type="WBParaSite" id="DME_0000872901-mRNA-1"/>
    </source>
</evidence>
<evidence type="ECO:0000256" key="2">
    <source>
        <dbReference type="ARBA" id="ARBA00022692"/>
    </source>
</evidence>
<evidence type="ECO:0000256" key="3">
    <source>
        <dbReference type="ARBA" id="ARBA00022737"/>
    </source>
</evidence>
<dbReference type="Pfam" id="PF00654">
    <property type="entry name" value="Voltage_CLC"/>
    <property type="match status" value="1"/>
</dbReference>
<gene>
    <name evidence="9" type="ORF">DME_LOCUS10462</name>
</gene>
<dbReference type="EMBL" id="UYYG01001218">
    <property type="protein sequence ID" value="VDN60489.1"/>
    <property type="molecule type" value="Genomic_DNA"/>
</dbReference>
<evidence type="ECO:0000256" key="4">
    <source>
        <dbReference type="ARBA" id="ARBA00022989"/>
    </source>
</evidence>
<dbReference type="InterPro" id="IPR001807">
    <property type="entry name" value="ClC"/>
</dbReference>
<proteinExistence type="predicted"/>
<protein>
    <submittedName>
        <fullName evidence="12">Chloride channel protein</fullName>
    </submittedName>
</protein>
<dbReference type="STRING" id="318479.A0A0N4ULP6"/>
<dbReference type="InterPro" id="IPR014743">
    <property type="entry name" value="Cl-channel_core"/>
</dbReference>
<feature type="transmembrane region" description="Helical" evidence="8">
    <location>
        <begin position="392"/>
        <end position="410"/>
    </location>
</feature>
<dbReference type="PANTHER" id="PTHR11689">
    <property type="entry name" value="CHLORIDE CHANNEL PROTEIN CLC FAMILY MEMBER"/>
    <property type="match status" value="1"/>
</dbReference>
<dbReference type="PANTHER" id="PTHR11689:SF136">
    <property type="entry name" value="H(+)_CL(-) EXCHANGE TRANSPORTER 7"/>
    <property type="match status" value="1"/>
</dbReference>
<keyword evidence="11" id="KW-1185">Reference proteome</keyword>
<evidence type="ECO:0000313" key="9">
    <source>
        <dbReference type="EMBL" id="VDN60489.1"/>
    </source>
</evidence>
<keyword evidence="3" id="KW-0677">Repeat</keyword>
<organism evidence="10 12">
    <name type="scientific">Dracunculus medinensis</name>
    <name type="common">Guinea worm</name>
    <dbReference type="NCBI Taxonomy" id="318479"/>
    <lineage>
        <taxon>Eukaryota</taxon>
        <taxon>Metazoa</taxon>
        <taxon>Ecdysozoa</taxon>
        <taxon>Nematoda</taxon>
        <taxon>Chromadorea</taxon>
        <taxon>Rhabditida</taxon>
        <taxon>Spirurina</taxon>
        <taxon>Dracunculoidea</taxon>
        <taxon>Dracunculidae</taxon>
        <taxon>Dracunculus</taxon>
    </lineage>
</organism>
<dbReference type="GO" id="GO:0015108">
    <property type="term" value="F:chloride transmembrane transporter activity"/>
    <property type="evidence" value="ECO:0007669"/>
    <property type="project" value="InterPro"/>
</dbReference>
<keyword evidence="2 8" id="KW-0812">Transmembrane</keyword>
<dbReference type="OrthoDB" id="428525at2759"/>
<keyword evidence="7" id="KW-0175">Coiled coil</keyword>
<evidence type="ECO:0000256" key="6">
    <source>
        <dbReference type="ARBA" id="ARBA00023136"/>
    </source>
</evidence>
<comment type="subcellular location">
    <subcellularLocation>
        <location evidence="1">Membrane</location>
        <topology evidence="1">Multi-pass membrane protein</topology>
    </subcellularLocation>
</comment>
<evidence type="ECO:0000256" key="8">
    <source>
        <dbReference type="SAM" id="Phobius"/>
    </source>
</evidence>
<dbReference type="WBParaSite" id="DME_0000872901-mRNA-1">
    <property type="protein sequence ID" value="DME_0000872901-mRNA-1"/>
    <property type="gene ID" value="DME_0000872901"/>
</dbReference>
<feature type="coiled-coil region" evidence="7">
    <location>
        <begin position="100"/>
        <end position="127"/>
    </location>
</feature>
<feature type="transmembrane region" description="Helical" evidence="8">
    <location>
        <begin position="416"/>
        <end position="435"/>
    </location>
</feature>